<dbReference type="Proteomes" id="UP001642484">
    <property type="component" value="Unassembled WGS sequence"/>
</dbReference>
<dbReference type="PANTHER" id="PTHR34041">
    <property type="entry name" value="PHOTOSYSTEM II REPAIR PROTEIN PSB27-H1, CHLOROPLASTIC"/>
    <property type="match status" value="1"/>
</dbReference>
<dbReference type="InterPro" id="IPR038450">
    <property type="entry name" value="PSII_Psb27_sf"/>
</dbReference>
<reference evidence="2 3" key="1">
    <citation type="submission" date="2024-02" db="EMBL/GenBank/DDBJ databases">
        <authorList>
            <person name="Chen Y."/>
            <person name="Shah S."/>
            <person name="Dougan E. K."/>
            <person name="Thang M."/>
            <person name="Chan C."/>
        </authorList>
    </citation>
    <scope>NUCLEOTIDE SEQUENCE [LARGE SCALE GENOMIC DNA]</scope>
</reference>
<sequence length="359" mass="40118">MENPDDKKEDYKTFYMKQKYRQDTYQVMKHMKISASLDKGTPNMERWNTRIKKEMNDWLAIYRRQNVSVGRQSYYSLYSAINTLASHFTSYGPKFPFPNKRRPRFFELCQQVEKCAGSRADLQSSMAMLVIGANTSGSQDFVVSMALVAVALGIWLLERAGYAQLISCVRVLKRLAPELLALSFGLSLASALVYCGQHNGGAEIPKEDQALWSDINAEWPVLKTADSLLGIQAMLRLVLLSSALLRKGDDEATSAMAMEPMGFLFLASCTRAILLLCSPWEVYHLDGPLGGALNLACEICAVPLTAWLCRPLRRNIYGVSCIAIIWLALGLLASQQHLALADPGQEYLDVLFSWSKLAH</sequence>
<evidence type="ECO:0000256" key="1">
    <source>
        <dbReference type="SAM" id="Phobius"/>
    </source>
</evidence>
<feature type="transmembrane region" description="Helical" evidence="1">
    <location>
        <begin position="316"/>
        <end position="333"/>
    </location>
</feature>
<dbReference type="InterPro" id="IPR025585">
    <property type="entry name" value="PSII_Psb27"/>
</dbReference>
<keyword evidence="1" id="KW-0472">Membrane</keyword>
<keyword evidence="1" id="KW-0812">Transmembrane</keyword>
<evidence type="ECO:0000313" key="3">
    <source>
        <dbReference type="Proteomes" id="UP001642484"/>
    </source>
</evidence>
<dbReference type="EMBL" id="CAXAMN010004258">
    <property type="protein sequence ID" value="CAK9008431.1"/>
    <property type="molecule type" value="Genomic_DNA"/>
</dbReference>
<dbReference type="Gene3D" id="1.20.58.810">
    <property type="entry name" value="Photosystem II Pbs27"/>
    <property type="match status" value="1"/>
</dbReference>
<proteinExistence type="predicted"/>
<accession>A0ABP0J237</accession>
<evidence type="ECO:0000313" key="2">
    <source>
        <dbReference type="EMBL" id="CAK9008431.1"/>
    </source>
</evidence>
<dbReference type="PANTHER" id="PTHR34041:SF1">
    <property type="entry name" value="PHOTOSYSTEM II REPAIR PROTEIN PSB27-H1, CHLOROPLASTIC"/>
    <property type="match status" value="1"/>
</dbReference>
<protein>
    <submittedName>
        <fullName evidence="2">Uncharacterized protein</fullName>
    </submittedName>
</protein>
<keyword evidence="3" id="KW-1185">Reference proteome</keyword>
<comment type="caution">
    <text evidence="2">The sequence shown here is derived from an EMBL/GenBank/DDBJ whole genome shotgun (WGS) entry which is preliminary data.</text>
</comment>
<dbReference type="Pfam" id="PF13326">
    <property type="entry name" value="PSII_Pbs27"/>
    <property type="match status" value="1"/>
</dbReference>
<name>A0ABP0J237_9DINO</name>
<gene>
    <name evidence="2" type="ORF">CCMP2556_LOCUS9240</name>
</gene>
<keyword evidence="1" id="KW-1133">Transmembrane helix</keyword>
<organism evidence="2 3">
    <name type="scientific">Durusdinium trenchii</name>
    <dbReference type="NCBI Taxonomy" id="1381693"/>
    <lineage>
        <taxon>Eukaryota</taxon>
        <taxon>Sar</taxon>
        <taxon>Alveolata</taxon>
        <taxon>Dinophyceae</taxon>
        <taxon>Suessiales</taxon>
        <taxon>Symbiodiniaceae</taxon>
        <taxon>Durusdinium</taxon>
    </lineage>
</organism>